<dbReference type="InterPro" id="IPR001789">
    <property type="entry name" value="Sig_transdc_resp-reg_receiver"/>
</dbReference>
<feature type="domain" description="Response regulatory" evidence="2">
    <location>
        <begin position="7"/>
        <end position="129"/>
    </location>
</feature>
<evidence type="ECO:0000313" key="4">
    <source>
        <dbReference type="Proteomes" id="UP000009309"/>
    </source>
</evidence>
<proteinExistence type="predicted"/>
<dbReference type="eggNOG" id="COG3706">
    <property type="taxonomic scope" value="Bacteria"/>
</dbReference>
<dbReference type="Gene3D" id="3.40.50.2300">
    <property type="match status" value="1"/>
</dbReference>
<accession>I2GJ83</accession>
<name>I2GJ83_9BACT</name>
<dbReference type="AlphaFoldDB" id="I2GJ83"/>
<reference evidence="3 4" key="1">
    <citation type="journal article" date="2012" name="J. Bacteriol.">
        <title>Genome Sequence of the Filamentous Bacterium Fibrisoma limi BUZ 3T.</title>
        <authorList>
            <person name="Filippini M."/>
            <person name="Qi W."/>
            <person name="Jaenicke S."/>
            <person name="Goesmann A."/>
            <person name="Smits T.H."/>
            <person name="Bagheri H.C."/>
        </authorList>
    </citation>
    <scope>NUCLEOTIDE SEQUENCE [LARGE SCALE GENOMIC DNA]</scope>
    <source>
        <strain evidence="4">BUZ 3T</strain>
    </source>
</reference>
<dbReference type="Proteomes" id="UP000009309">
    <property type="component" value="Unassembled WGS sequence"/>
</dbReference>
<dbReference type="PROSITE" id="PS50110">
    <property type="entry name" value="RESPONSE_REGULATORY"/>
    <property type="match status" value="1"/>
</dbReference>
<dbReference type="SUPFAM" id="SSF52172">
    <property type="entry name" value="CheY-like"/>
    <property type="match status" value="1"/>
</dbReference>
<dbReference type="RefSeq" id="WP_009282538.1">
    <property type="nucleotide sequence ID" value="NZ_CAIT01000006.1"/>
</dbReference>
<evidence type="ECO:0000256" key="1">
    <source>
        <dbReference type="PROSITE-ProRule" id="PRU00169"/>
    </source>
</evidence>
<keyword evidence="1" id="KW-0597">Phosphoprotein</keyword>
<feature type="modified residue" description="4-aspartylphosphate" evidence="1">
    <location>
        <position position="62"/>
    </location>
</feature>
<organism evidence="3 4">
    <name type="scientific">Fibrisoma limi BUZ 3</name>
    <dbReference type="NCBI Taxonomy" id="1185876"/>
    <lineage>
        <taxon>Bacteria</taxon>
        <taxon>Pseudomonadati</taxon>
        <taxon>Bacteroidota</taxon>
        <taxon>Cytophagia</taxon>
        <taxon>Cytophagales</taxon>
        <taxon>Spirosomataceae</taxon>
        <taxon>Fibrisoma</taxon>
    </lineage>
</organism>
<dbReference type="GO" id="GO:0000160">
    <property type="term" value="P:phosphorelay signal transduction system"/>
    <property type="evidence" value="ECO:0007669"/>
    <property type="project" value="InterPro"/>
</dbReference>
<dbReference type="EMBL" id="CAIT01000006">
    <property type="protein sequence ID" value="CCH53958.1"/>
    <property type="molecule type" value="Genomic_DNA"/>
</dbReference>
<dbReference type="SMART" id="SM00448">
    <property type="entry name" value="REC"/>
    <property type="match status" value="1"/>
</dbReference>
<dbReference type="PANTHER" id="PTHR44520:SF2">
    <property type="entry name" value="RESPONSE REGULATOR RCP1"/>
    <property type="match status" value="1"/>
</dbReference>
<dbReference type="OrthoDB" id="673187at2"/>
<comment type="caution">
    <text evidence="3">The sequence shown here is derived from an EMBL/GenBank/DDBJ whole genome shotgun (WGS) entry which is preliminary data.</text>
</comment>
<dbReference type="InterPro" id="IPR052893">
    <property type="entry name" value="TCS_response_regulator"/>
</dbReference>
<gene>
    <name evidence="3" type="ORF">BN8_03094</name>
</gene>
<dbReference type="InterPro" id="IPR011006">
    <property type="entry name" value="CheY-like_superfamily"/>
</dbReference>
<evidence type="ECO:0000259" key="2">
    <source>
        <dbReference type="PROSITE" id="PS50110"/>
    </source>
</evidence>
<keyword evidence="4" id="KW-1185">Reference proteome</keyword>
<dbReference type="PANTHER" id="PTHR44520">
    <property type="entry name" value="RESPONSE REGULATOR RCP1-RELATED"/>
    <property type="match status" value="1"/>
</dbReference>
<dbReference type="Pfam" id="PF00072">
    <property type="entry name" value="Response_reg"/>
    <property type="match status" value="1"/>
</dbReference>
<dbReference type="STRING" id="1185876.BN8_03094"/>
<protein>
    <submittedName>
        <fullName evidence="3">Response regulator rcp1</fullName>
    </submittedName>
</protein>
<sequence>MNGHEHSIFLVDDDEDDCLLIRDAFLEIHTGTKLVLFATGQDLIDHLTTLSEDELPSLILLDLNMPMMNGYEVLQTLRANELLQCIPVLILSGGSYKNAIKECYRLGANAFMSKPSSFAELIGILAETHAYWLKTVRIPSTVGTAPDLR</sequence>
<evidence type="ECO:0000313" key="3">
    <source>
        <dbReference type="EMBL" id="CCH53958.1"/>
    </source>
</evidence>
<dbReference type="CDD" id="cd17557">
    <property type="entry name" value="REC_Rcp-like"/>
    <property type="match status" value="1"/>
</dbReference>